<dbReference type="InterPro" id="IPR041474">
    <property type="entry name" value="NicS_C"/>
</dbReference>
<dbReference type="PANTHER" id="PTHR30328">
    <property type="entry name" value="TRANSCRIPTIONAL REPRESSOR"/>
    <property type="match status" value="1"/>
</dbReference>
<dbReference type="Pfam" id="PF17938">
    <property type="entry name" value="TetR_C_29"/>
    <property type="match status" value="1"/>
</dbReference>
<proteinExistence type="predicted"/>
<dbReference type="SUPFAM" id="SSF48498">
    <property type="entry name" value="Tetracyclin repressor-like, C-terminal domain"/>
    <property type="match status" value="1"/>
</dbReference>
<dbReference type="Gene3D" id="1.10.357.10">
    <property type="entry name" value="Tetracycline Repressor, domain 2"/>
    <property type="match status" value="1"/>
</dbReference>
<feature type="domain" description="HTH tetR-type" evidence="3">
    <location>
        <begin position="12"/>
        <end position="72"/>
    </location>
</feature>
<dbReference type="InterPro" id="IPR036271">
    <property type="entry name" value="Tet_transcr_reg_TetR-rel_C_sf"/>
</dbReference>
<evidence type="ECO:0000313" key="4">
    <source>
        <dbReference type="EMBL" id="RTR18857.1"/>
    </source>
</evidence>
<dbReference type="Proteomes" id="UP000277007">
    <property type="component" value="Unassembled WGS sequence"/>
</dbReference>
<dbReference type="PRINTS" id="PR00455">
    <property type="entry name" value="HTHTETR"/>
</dbReference>
<protein>
    <submittedName>
        <fullName evidence="4">TetR/AcrR family transcriptional regulator</fullName>
    </submittedName>
</protein>
<dbReference type="SUPFAM" id="SSF46689">
    <property type="entry name" value="Homeodomain-like"/>
    <property type="match status" value="1"/>
</dbReference>
<accession>A0A431VFC4</accession>
<dbReference type="InterPro" id="IPR009057">
    <property type="entry name" value="Homeodomain-like_sf"/>
</dbReference>
<reference evidence="4 5" key="1">
    <citation type="submission" date="2018-12" db="EMBL/GenBank/DDBJ databases">
        <authorList>
            <person name="Yang Y."/>
        </authorList>
    </citation>
    <scope>NUCLEOTIDE SEQUENCE [LARGE SCALE GENOMIC DNA]</scope>
    <source>
        <strain evidence="4 5">L-25-5w-1</strain>
    </source>
</reference>
<dbReference type="GO" id="GO:0003677">
    <property type="term" value="F:DNA binding"/>
    <property type="evidence" value="ECO:0007669"/>
    <property type="project" value="UniProtKB-UniRule"/>
</dbReference>
<dbReference type="RefSeq" id="WP_126616673.1">
    <property type="nucleotide sequence ID" value="NZ_JBHUCY010000038.1"/>
</dbReference>
<keyword evidence="5" id="KW-1185">Reference proteome</keyword>
<dbReference type="Pfam" id="PF00440">
    <property type="entry name" value="TetR_N"/>
    <property type="match status" value="1"/>
</dbReference>
<organism evidence="4 5">
    <name type="scientific">Azospirillum griseum</name>
    <dbReference type="NCBI Taxonomy" id="2496639"/>
    <lineage>
        <taxon>Bacteria</taxon>
        <taxon>Pseudomonadati</taxon>
        <taxon>Pseudomonadota</taxon>
        <taxon>Alphaproteobacteria</taxon>
        <taxon>Rhodospirillales</taxon>
        <taxon>Azospirillaceae</taxon>
        <taxon>Azospirillum</taxon>
    </lineage>
</organism>
<dbReference type="EMBL" id="RXMA01000013">
    <property type="protein sequence ID" value="RTR18857.1"/>
    <property type="molecule type" value="Genomic_DNA"/>
</dbReference>
<dbReference type="AlphaFoldDB" id="A0A431VFC4"/>
<dbReference type="PROSITE" id="PS50977">
    <property type="entry name" value="HTH_TETR_2"/>
    <property type="match status" value="1"/>
</dbReference>
<dbReference type="InterPro" id="IPR050109">
    <property type="entry name" value="HTH-type_TetR-like_transc_reg"/>
</dbReference>
<comment type="caution">
    <text evidence="4">The sequence shown here is derived from an EMBL/GenBank/DDBJ whole genome shotgun (WGS) entry which is preliminary data.</text>
</comment>
<dbReference type="InterPro" id="IPR001647">
    <property type="entry name" value="HTH_TetR"/>
</dbReference>
<keyword evidence="1 2" id="KW-0238">DNA-binding</keyword>
<evidence type="ECO:0000313" key="5">
    <source>
        <dbReference type="Proteomes" id="UP000277007"/>
    </source>
</evidence>
<dbReference type="PANTHER" id="PTHR30328:SF54">
    <property type="entry name" value="HTH-TYPE TRANSCRIPTIONAL REPRESSOR SCO4008"/>
    <property type="match status" value="1"/>
</dbReference>
<sequence length="234" mass="25946">MTAIRKRGRDPVESQRRLLESALLHFARAGLNGARVEEIVADAGLSQRMLYHYFGDKEGLYVATLEHAYEGIRRAEAALDLASLPPLDGIRRLTEFTYDYYHAEPACMALLHQENLLDGRFVRRSDRARALQATLLDSLDDLIRRGRTDGVIRRPIDAVQLYIDIAGLAYFALSNRHTLSAIFGRDLGDPAFLAERRRHIGDVVIAAVTAPPLAAEAVTTPQVTADRSGSPGNR</sequence>
<evidence type="ECO:0000259" key="3">
    <source>
        <dbReference type="PROSITE" id="PS50977"/>
    </source>
</evidence>
<name>A0A431VFC4_9PROT</name>
<evidence type="ECO:0000256" key="2">
    <source>
        <dbReference type="PROSITE-ProRule" id="PRU00335"/>
    </source>
</evidence>
<feature type="DNA-binding region" description="H-T-H motif" evidence="2">
    <location>
        <begin position="35"/>
        <end position="54"/>
    </location>
</feature>
<dbReference type="OrthoDB" id="2356263at2"/>
<gene>
    <name evidence="4" type="ORF">EJ903_14555</name>
</gene>
<evidence type="ECO:0000256" key="1">
    <source>
        <dbReference type="ARBA" id="ARBA00023125"/>
    </source>
</evidence>